<gene>
    <name evidence="1" type="ORF">MILVUS5_LOCUS13920</name>
</gene>
<organism evidence="1 2">
    <name type="scientific">Trifolium pratense</name>
    <name type="common">Red clover</name>
    <dbReference type="NCBI Taxonomy" id="57577"/>
    <lineage>
        <taxon>Eukaryota</taxon>
        <taxon>Viridiplantae</taxon>
        <taxon>Streptophyta</taxon>
        <taxon>Embryophyta</taxon>
        <taxon>Tracheophyta</taxon>
        <taxon>Spermatophyta</taxon>
        <taxon>Magnoliopsida</taxon>
        <taxon>eudicotyledons</taxon>
        <taxon>Gunneridae</taxon>
        <taxon>Pentapetalae</taxon>
        <taxon>rosids</taxon>
        <taxon>fabids</taxon>
        <taxon>Fabales</taxon>
        <taxon>Fabaceae</taxon>
        <taxon>Papilionoideae</taxon>
        <taxon>50 kb inversion clade</taxon>
        <taxon>NPAAA clade</taxon>
        <taxon>Hologalegina</taxon>
        <taxon>IRL clade</taxon>
        <taxon>Trifolieae</taxon>
        <taxon>Trifolium</taxon>
    </lineage>
</organism>
<name>A0ACB0JLW1_TRIPR</name>
<comment type="caution">
    <text evidence="1">The sequence shown here is derived from an EMBL/GenBank/DDBJ whole genome shotgun (WGS) entry which is preliminary data.</text>
</comment>
<sequence>MEERVEECSTKLIEWGRRKRTKFKEEIRECGRELEELRGQSSETSGRWYKEVSERHAKLLIQEEAYWKQRAKMHWLKEGDLNTKFFHMSATARRRRKKISKLVNEEGEEVSSQKSLCDVAQKYFDELFKPSNGTHESVLRLICNKISPDDNERLTAPITREELKDALFHMHPDKAPGPDGFNPAFFQHFWSMCGDDVFTAAKLWLDRGYFPTSLNDTNICLIPKCDNPMSMRDLRPISLCNVLYKMVSKLLANRLKEFIDRCISPEQSAFIEGRSILDNALIAIETIHAMKRKTRGRRGDLELKIDISKAYDRVDWSFLRGMLERLSFDDKWIRWMMMCVSSVNYSVMLNAERVGPIVPGRGLRQGDPLSPYLFILVAEGLSALIHEAVGRGELHGAKICRGAPVVSHLLFADDCLLFCRANCSEANHLLQILKIYEEASGQQINLTKSEVFISRNVSPAAQLDLSRILGVRHVLGTGTYLGLPSMIGRSKKATFSYIKDRIWKKINSWRGRSLSKAGKEVMVKSVLQAIPSYIMSIYTIPSTTIAEIERMFNAFWWGGGTNNKGIRWLAWDRLTCPKEKGANLGHNPSYAWKSLWNARHVMLRGCRWVAGDGSNISVMGSPWIRGQQEKWIHSPQQQSTYNIYVNDLLVEGEKKWNVAKIQSLFSPDMAEAIMDVPLFPMINNDKLIWDGDKNGVYTVRVGYKLVMTELLKRDSSYVNGNWSALWRVSAPSKARHLAWRVCGNCIPTRDMLLQRHVECSPVVLCVRSMLRMQLMCFLPVQRHAQAGRQLAWKWCLTLEHICFNLLQILFLMYVAQKIVLLQVFLSPKCVL</sequence>
<accession>A0ACB0JLW1</accession>
<protein>
    <submittedName>
        <fullName evidence="1">Uncharacterized protein</fullName>
    </submittedName>
</protein>
<reference evidence="1" key="1">
    <citation type="submission" date="2023-10" db="EMBL/GenBank/DDBJ databases">
        <authorList>
            <person name="Rodriguez Cubillos JULIANA M."/>
            <person name="De Vega J."/>
        </authorList>
    </citation>
    <scope>NUCLEOTIDE SEQUENCE</scope>
</reference>
<keyword evidence="2" id="KW-1185">Reference proteome</keyword>
<dbReference type="Proteomes" id="UP001177021">
    <property type="component" value="Unassembled WGS sequence"/>
</dbReference>
<dbReference type="EMBL" id="CASHSV030000055">
    <property type="protein sequence ID" value="CAJ2644968.1"/>
    <property type="molecule type" value="Genomic_DNA"/>
</dbReference>
<proteinExistence type="predicted"/>
<evidence type="ECO:0000313" key="1">
    <source>
        <dbReference type="EMBL" id="CAJ2644968.1"/>
    </source>
</evidence>
<evidence type="ECO:0000313" key="2">
    <source>
        <dbReference type="Proteomes" id="UP001177021"/>
    </source>
</evidence>